<accession>A0ABR4BGP0</accession>
<comment type="caution">
    <text evidence="13">The sequence shown here is derived from an EMBL/GenBank/DDBJ whole genome shotgun (WGS) entry which is preliminary data.</text>
</comment>
<dbReference type="SUPFAM" id="SSF50129">
    <property type="entry name" value="GroES-like"/>
    <property type="match status" value="1"/>
</dbReference>
<dbReference type="SUPFAM" id="SSF47336">
    <property type="entry name" value="ACP-like"/>
    <property type="match status" value="1"/>
</dbReference>
<dbReference type="InterPro" id="IPR020841">
    <property type="entry name" value="PKS_Beta-ketoAc_synthase_dom"/>
</dbReference>
<dbReference type="Gene3D" id="1.10.1200.10">
    <property type="entry name" value="ACP-like"/>
    <property type="match status" value="1"/>
</dbReference>
<dbReference type="InterPro" id="IPR020807">
    <property type="entry name" value="PKS_DH"/>
</dbReference>
<dbReference type="SMART" id="SM00825">
    <property type="entry name" value="PKS_KS"/>
    <property type="match status" value="1"/>
</dbReference>
<keyword evidence="14" id="KW-1185">Reference proteome</keyword>
<dbReference type="PROSITE" id="PS52004">
    <property type="entry name" value="KS3_2"/>
    <property type="match status" value="1"/>
</dbReference>
<gene>
    <name evidence="13" type="ORF">ABVK25_003127</name>
</gene>
<name>A0ABR4BGP0_9LECA</name>
<dbReference type="InterPro" id="IPR020806">
    <property type="entry name" value="PKS_PP-bd"/>
</dbReference>
<dbReference type="Gene3D" id="3.40.47.10">
    <property type="match status" value="1"/>
</dbReference>
<evidence type="ECO:0000256" key="8">
    <source>
        <dbReference type="PROSITE-ProRule" id="PRU01363"/>
    </source>
</evidence>
<keyword evidence="1" id="KW-0596">Phosphopantetheine</keyword>
<dbReference type="InterPro" id="IPR036736">
    <property type="entry name" value="ACP-like_sf"/>
</dbReference>
<dbReference type="InterPro" id="IPR014030">
    <property type="entry name" value="Ketoacyl_synth_N"/>
</dbReference>
<dbReference type="SMART" id="SM00829">
    <property type="entry name" value="PKS_ER"/>
    <property type="match status" value="1"/>
</dbReference>
<feature type="region of interest" description="C-terminal hotdog fold" evidence="8">
    <location>
        <begin position="1128"/>
        <end position="1284"/>
    </location>
</feature>
<dbReference type="Gene3D" id="3.40.50.720">
    <property type="entry name" value="NAD(P)-binding Rossmann-like Domain"/>
    <property type="match status" value="1"/>
</dbReference>
<dbReference type="SUPFAM" id="SSF52151">
    <property type="entry name" value="FabD/lysophospholipase-like"/>
    <property type="match status" value="1"/>
</dbReference>
<dbReference type="Gene3D" id="3.40.366.10">
    <property type="entry name" value="Malonyl-Coenzyme A Acyl Carrier Protein, domain 2"/>
    <property type="match status" value="1"/>
</dbReference>
<dbReference type="Pfam" id="PF08659">
    <property type="entry name" value="KR"/>
    <property type="match status" value="1"/>
</dbReference>
<dbReference type="InterPro" id="IPR016039">
    <property type="entry name" value="Thiolase-like"/>
</dbReference>
<dbReference type="PROSITE" id="PS52019">
    <property type="entry name" value="PKS_MFAS_DH"/>
    <property type="match status" value="1"/>
</dbReference>
<dbReference type="CDD" id="cd05195">
    <property type="entry name" value="enoyl_red"/>
    <property type="match status" value="1"/>
</dbReference>
<reference evidence="13 14" key="1">
    <citation type="submission" date="2024-09" db="EMBL/GenBank/DDBJ databases">
        <title>Rethinking Asexuality: The Enigmatic Case of Functional Sexual Genes in Lepraria (Stereocaulaceae).</title>
        <authorList>
            <person name="Doellman M."/>
            <person name="Sun Y."/>
            <person name="Barcenas-Pena A."/>
            <person name="Lumbsch H.T."/>
            <person name="Grewe F."/>
        </authorList>
    </citation>
    <scope>NUCLEOTIDE SEQUENCE [LARGE SCALE GENOMIC DNA]</scope>
    <source>
        <strain evidence="13 14">Grewe 0041</strain>
    </source>
</reference>
<feature type="compositionally biased region" description="Polar residues" evidence="9">
    <location>
        <begin position="492"/>
        <end position="504"/>
    </location>
</feature>
<dbReference type="SMART" id="SM00827">
    <property type="entry name" value="PKS_AT"/>
    <property type="match status" value="1"/>
</dbReference>
<feature type="domain" description="Ketosynthase family 3 (KS3)" evidence="11">
    <location>
        <begin position="9"/>
        <end position="439"/>
    </location>
</feature>
<feature type="domain" description="Carrier" evidence="10">
    <location>
        <begin position="2307"/>
        <end position="2385"/>
    </location>
</feature>
<dbReference type="EMBL" id="JBHFEH010000007">
    <property type="protein sequence ID" value="KAL2056733.1"/>
    <property type="molecule type" value="Genomic_DNA"/>
</dbReference>
<feature type="region of interest" description="N-terminal hotdog fold" evidence="8">
    <location>
        <begin position="979"/>
        <end position="1113"/>
    </location>
</feature>
<evidence type="ECO:0008006" key="15">
    <source>
        <dbReference type="Google" id="ProtNLM"/>
    </source>
</evidence>
<dbReference type="SUPFAM" id="SSF55048">
    <property type="entry name" value="Probable ACP-binding domain of malonyl-CoA ACP transacylase"/>
    <property type="match status" value="1"/>
</dbReference>
<dbReference type="SUPFAM" id="SSF51735">
    <property type="entry name" value="NAD(P)-binding Rossmann-fold domains"/>
    <property type="match status" value="2"/>
</dbReference>
<dbReference type="Proteomes" id="UP001590951">
    <property type="component" value="Unassembled WGS sequence"/>
</dbReference>
<keyword evidence="2" id="KW-0597">Phosphoprotein</keyword>
<evidence type="ECO:0000313" key="13">
    <source>
        <dbReference type="EMBL" id="KAL2056733.1"/>
    </source>
</evidence>
<dbReference type="Pfam" id="PF21089">
    <property type="entry name" value="PKS_DH_N"/>
    <property type="match status" value="1"/>
</dbReference>
<evidence type="ECO:0000256" key="9">
    <source>
        <dbReference type="SAM" id="MobiDB-lite"/>
    </source>
</evidence>
<dbReference type="InterPro" id="IPR049900">
    <property type="entry name" value="PKS_mFAS_DH"/>
</dbReference>
<sequence length="2385" mass="259127">MDAHDGSKSNPIAIVGMACRLPGDVDSPSSLWKLLEEERSGQCDVPESRFNIDAFYEPGSSEVPGGMNMKGGYFIKEDIREFDNEFFGILNAEATYMDPQQRKLLEVVFESFESAGISLDQVSGSDTGCYVCNFSSDYIVMQTKDPEYMDRYSATGMGATILGNRISHTFNMLGPSQVIDTACSSSLYCLNSACAALESRDCNAAVVAGANLIQSIEQHLGMMKAGVLSPTSTCHTFSDEADGYARADGVGSIYLKRLSDAIRDNDPIRAVIRGTAVGSNGKTRGISAPSADAQEAVIRKAYQKAGIDPSDTAYMECHGTGTPAGDPIEVEAISRVFKRNAQNPLLIGSVKTNVGHGEAVSGLSGIIKTVLALEKGQIPPTIGVNKINPKIKTTEWGVEIVTKIRDWPDRPGASPSGVRRAGVNSFGYGGANGHVILEAVPSSVQFERVLIPFTAGSEQTSSEDLDVLPGRIKSAKTLESGDTSSTEESDLISTGATDDSRSTQASDISLRNTFLLPFSASNFAGLEARISTLHGLQPQTMDIVDLAYTLGCRRTHFTQRAFVVAKRGTLREDLKVDRLRTLPDVKADGNSPSEFAFVFTGQGAQWPGMGKELFEEFSVFRQSIREMDAALRMIPHPPEWTIEGTLFETAETSEIHNASCAQPMATALQIATVELLVSWNVRPKRVVGHSSGEVAGAFAAGYISSTEAITVAYYRGYLNGVNKLEGAMMAVGLGSQEAEAEICQAALCGKVDVACVNSPVSVTVSGDADAVTTLSKDLQGRGIFARKLNTGGKAYHSHHMAVLGPELERLLPLALEQLPPSECIRNDVEFISSVTGQPKTTGFNATYWRKNMESPVLFSQAVQCLIKKGDVHLIEIGPHSALELPLKQIRKEMNTTEERTPYSSSLTRGQDAAECSLNLLGRLFLHGQPVDFHTINTQDVTISPRVLPDLPPYPRTYDGILWSEPRVSREVRHRKDRHHELLGSQVPGGDGLTRSWRNMLQIKHVNWLESHKLEQTIIFPGAGYIAMAIEAVSQTLDVSPQSSNTFGLLNVKILAALVLPPETETEIFTTLRPKPLSSATKSKEWWDFEIVSYTDGYSSLHATGSISLQTTESSPQSMVLSPDNGSELEITASKGWYNKLVEAGLNFGPDFQSIKEVQKDRSRSYRYAKTFLPFLQTTARIPEYEPSYTIHPITIDALLQSGIIAAAGSPPNVQARMPVSIESATFTGGIPGNSPEELCSIQAVASVVGFGAIEIGAELQDTTGHISAQMKTVRMAPYTPAIRQETTRRQPMNRVIWKPDLYGNCWTSDGFSKHLDGILSSDTSSSSSSDEQRVIFAHVLSLLNHKNAKLRVLELSNKNAEISGIVLDGADFSHLIRSFTAGYLSSDGKLFGTQVEIQSAPAEISRSATQISDQSYDLIVLPNIVSSDLYLHAMLPNLKNLLTDNGFFLAATPSSQTYGFEQNGFSTVHKDLPESRVSLGKSISNLETDENPTIIVQRDNAGRPAQILADNLLNILDLSTANRIKFSEVSQDNIPPGAIIYSTLEVECPLLSSLAEDDMARLKILTDRASKIAWATGGGFLSGAHPDFALVSGLTRALMIEQPSLVFCALDLEQTELESSGTARNMYSILHQPGTGAVPTDYEFIQRGSLIHISRFVPDEDLNQSFRQRQGNETMSMSLAEAKPSRLNIRSLGQFDTINFRKESLKPADLEPGFVQVEVQAVGLNAKGCAVLSGKHETRDGACTIEHCGIVTRVADNVVDITPGDRVVVMAPGHFRTHEIVPQWACCKLHDGEKFDICCTLPAVFSNALYALQHRAQIQPGETVLIHSGNTEVGNAAIQIAKLADVKIYTTAATEVQKSFLINKFHLTAANVLNTQDFFKAIMTATNGRGVDVVLNSLSGDLLHDSWNVCAPFGRFIELGNRDLVDSGKLDMGVFKRGATFTALDMGSLFYDDHSAAKETWARLLAEVMTLYRKGIIQPVEPVETFDVSQISHALRRFAAEERMGKVAISFENPNSILQVHPPKYHVYLDAQKTFVLVGCLGGLGRSISKWMMARGARKLVFLGRSGLDKQTARALVQELETAGAHVKVVGGDVCLLSDVQKAVDVAESPIGGVIHAAMGLSEALFTKMSNQSWHTGIDPKLQGCWNLHNAIKGKDNDLDFFFMTSSVSGSIGQAAQANYCAANYALEMFARHRRSMGLPATAVGFGMISEVGYLHENPDIEAILSRSGITALDEDELLQILDIALSQPPDTQSHILTGMESTDMDSFPAKNDPRTSILLARLEQVASAPSSGAEEGDEPVEDASSNSEEATTTRIRKQFAKLLSMQLEKVDTAKNLAAYGMDSMMGTEFRTWLFQTFKVDVPFFEFLDAGTTIESLSKKVLSAA</sequence>
<evidence type="ECO:0000256" key="4">
    <source>
        <dbReference type="ARBA" id="ARBA00022857"/>
    </source>
</evidence>
<dbReference type="InterPro" id="IPR057326">
    <property type="entry name" value="KR_dom"/>
</dbReference>
<dbReference type="InterPro" id="IPR056501">
    <property type="entry name" value="NAD-bd_HRPKS_sdrA"/>
</dbReference>
<dbReference type="PANTHER" id="PTHR43775">
    <property type="entry name" value="FATTY ACID SYNTHASE"/>
    <property type="match status" value="1"/>
</dbReference>
<evidence type="ECO:0000256" key="1">
    <source>
        <dbReference type="ARBA" id="ARBA00022450"/>
    </source>
</evidence>
<dbReference type="InterPro" id="IPR016035">
    <property type="entry name" value="Acyl_Trfase/lysoPLipase"/>
</dbReference>
<evidence type="ECO:0000256" key="6">
    <source>
        <dbReference type="ARBA" id="ARBA00023268"/>
    </source>
</evidence>
<dbReference type="InterPro" id="IPR049551">
    <property type="entry name" value="PKS_DH_C"/>
</dbReference>
<dbReference type="InterPro" id="IPR018201">
    <property type="entry name" value="Ketoacyl_synth_AS"/>
</dbReference>
<dbReference type="PROSITE" id="PS00606">
    <property type="entry name" value="KS3_1"/>
    <property type="match status" value="1"/>
</dbReference>
<dbReference type="PROSITE" id="PS50075">
    <property type="entry name" value="CARRIER"/>
    <property type="match status" value="1"/>
</dbReference>
<dbReference type="CDD" id="cd00833">
    <property type="entry name" value="PKS"/>
    <property type="match status" value="1"/>
</dbReference>
<dbReference type="InterPro" id="IPR042104">
    <property type="entry name" value="PKS_dehydratase_sf"/>
</dbReference>
<feature type="domain" description="PKS/mFAS DH" evidence="12">
    <location>
        <begin position="979"/>
        <end position="1284"/>
    </location>
</feature>
<keyword evidence="5" id="KW-0560">Oxidoreductase</keyword>
<dbReference type="SMART" id="SM00822">
    <property type="entry name" value="PKS_KR"/>
    <property type="match status" value="1"/>
</dbReference>
<dbReference type="Gene3D" id="3.30.70.3290">
    <property type="match status" value="1"/>
</dbReference>
<evidence type="ECO:0000256" key="5">
    <source>
        <dbReference type="ARBA" id="ARBA00023002"/>
    </source>
</evidence>
<dbReference type="InterPro" id="IPR014043">
    <property type="entry name" value="Acyl_transferase_dom"/>
</dbReference>
<dbReference type="InterPro" id="IPR050091">
    <property type="entry name" value="PKS_NRPS_Biosynth_Enz"/>
</dbReference>
<evidence type="ECO:0000256" key="7">
    <source>
        <dbReference type="ARBA" id="ARBA00023315"/>
    </source>
</evidence>
<dbReference type="SUPFAM" id="SSF53901">
    <property type="entry name" value="Thiolase-like"/>
    <property type="match status" value="1"/>
</dbReference>
<feature type="compositionally biased region" description="Polar residues" evidence="9">
    <location>
        <begin position="2304"/>
        <end position="2313"/>
    </location>
</feature>
<dbReference type="Gene3D" id="3.90.180.10">
    <property type="entry name" value="Medium-chain alcohol dehydrogenases, catalytic domain"/>
    <property type="match status" value="1"/>
</dbReference>
<dbReference type="PANTHER" id="PTHR43775:SF50">
    <property type="entry name" value="HIGHLY REDUCING POLYKETIDE SYNTHASE SRDA"/>
    <property type="match status" value="1"/>
</dbReference>
<keyword evidence="3" id="KW-0808">Transferase</keyword>
<dbReference type="InterPro" id="IPR032821">
    <property type="entry name" value="PKS_assoc"/>
</dbReference>
<dbReference type="InterPro" id="IPR049552">
    <property type="entry name" value="PKS_DH_N"/>
</dbReference>
<dbReference type="SMART" id="SM00823">
    <property type="entry name" value="PKS_PP"/>
    <property type="match status" value="1"/>
</dbReference>
<keyword evidence="6" id="KW-0511">Multifunctional enzyme</keyword>
<keyword evidence="7" id="KW-0012">Acyltransferase</keyword>
<dbReference type="Pfam" id="PF23114">
    <property type="entry name" value="NAD-bd_HRPKS_sdrA"/>
    <property type="match status" value="1"/>
</dbReference>
<dbReference type="Pfam" id="PF00109">
    <property type="entry name" value="ketoacyl-synt"/>
    <property type="match status" value="1"/>
</dbReference>
<feature type="active site" description="Proton donor; for dehydratase activity" evidence="8">
    <location>
        <position position="1196"/>
    </location>
</feature>
<dbReference type="Pfam" id="PF00550">
    <property type="entry name" value="PP-binding"/>
    <property type="match status" value="1"/>
</dbReference>
<protein>
    <recommendedName>
        <fullName evidence="15">Polyketide synthase</fullName>
    </recommendedName>
</protein>
<dbReference type="SMART" id="SM00826">
    <property type="entry name" value="PKS_DH"/>
    <property type="match status" value="1"/>
</dbReference>
<feature type="region of interest" description="Disordered" evidence="9">
    <location>
        <begin position="2289"/>
        <end position="2313"/>
    </location>
</feature>
<dbReference type="InterPro" id="IPR016036">
    <property type="entry name" value="Malonyl_transacylase_ACP-bd"/>
</dbReference>
<dbReference type="Pfam" id="PF16197">
    <property type="entry name" value="KAsynt_C_assoc"/>
    <property type="match status" value="1"/>
</dbReference>
<organism evidence="13 14">
    <name type="scientific">Lepraria finkii</name>
    <dbReference type="NCBI Taxonomy" id="1340010"/>
    <lineage>
        <taxon>Eukaryota</taxon>
        <taxon>Fungi</taxon>
        <taxon>Dikarya</taxon>
        <taxon>Ascomycota</taxon>
        <taxon>Pezizomycotina</taxon>
        <taxon>Lecanoromycetes</taxon>
        <taxon>OSLEUM clade</taxon>
        <taxon>Lecanoromycetidae</taxon>
        <taxon>Lecanorales</taxon>
        <taxon>Lecanorineae</taxon>
        <taxon>Stereocaulaceae</taxon>
        <taxon>Lepraria</taxon>
    </lineage>
</organism>
<feature type="active site" description="Proton acceptor; for dehydratase activity" evidence="8">
    <location>
        <position position="1011"/>
    </location>
</feature>
<evidence type="ECO:0000256" key="2">
    <source>
        <dbReference type="ARBA" id="ARBA00022553"/>
    </source>
</evidence>
<dbReference type="Pfam" id="PF02801">
    <property type="entry name" value="Ketoacyl-synt_C"/>
    <property type="match status" value="1"/>
</dbReference>
<keyword evidence="4" id="KW-0521">NADP</keyword>
<dbReference type="Pfam" id="PF13602">
    <property type="entry name" value="ADH_zinc_N_2"/>
    <property type="match status" value="1"/>
</dbReference>
<dbReference type="Pfam" id="PF14765">
    <property type="entry name" value="PS-DH"/>
    <property type="match status" value="1"/>
</dbReference>
<dbReference type="InterPro" id="IPR013968">
    <property type="entry name" value="PKS_KR"/>
</dbReference>
<dbReference type="InterPro" id="IPR036291">
    <property type="entry name" value="NAD(P)-bd_dom_sf"/>
</dbReference>
<dbReference type="InterPro" id="IPR001227">
    <property type="entry name" value="Ac_transferase_dom_sf"/>
</dbReference>
<dbReference type="InterPro" id="IPR011032">
    <property type="entry name" value="GroES-like_sf"/>
</dbReference>
<feature type="region of interest" description="Disordered" evidence="9">
    <location>
        <begin position="476"/>
        <end position="504"/>
    </location>
</feature>
<proteinExistence type="predicted"/>
<dbReference type="InterPro" id="IPR020843">
    <property type="entry name" value="ER"/>
</dbReference>
<dbReference type="InterPro" id="IPR014031">
    <property type="entry name" value="Ketoacyl_synth_C"/>
</dbReference>
<dbReference type="InterPro" id="IPR009081">
    <property type="entry name" value="PP-bd_ACP"/>
</dbReference>
<evidence type="ECO:0000313" key="14">
    <source>
        <dbReference type="Proteomes" id="UP001590951"/>
    </source>
</evidence>
<dbReference type="Gene3D" id="3.10.129.110">
    <property type="entry name" value="Polyketide synthase dehydratase"/>
    <property type="match status" value="1"/>
</dbReference>
<dbReference type="Pfam" id="PF00698">
    <property type="entry name" value="Acyl_transf_1"/>
    <property type="match status" value="1"/>
</dbReference>
<evidence type="ECO:0000256" key="3">
    <source>
        <dbReference type="ARBA" id="ARBA00022679"/>
    </source>
</evidence>
<evidence type="ECO:0000259" key="12">
    <source>
        <dbReference type="PROSITE" id="PS52019"/>
    </source>
</evidence>
<evidence type="ECO:0000259" key="10">
    <source>
        <dbReference type="PROSITE" id="PS50075"/>
    </source>
</evidence>
<evidence type="ECO:0000259" key="11">
    <source>
        <dbReference type="PROSITE" id="PS52004"/>
    </source>
</evidence>